<gene>
    <name evidence="2" type="ORF">A3D34_03890</name>
</gene>
<organism evidence="2 3">
    <name type="scientific">Candidatus Staskawiczbacteria bacterium RIFCSPHIGHO2_02_FULL_33_16</name>
    <dbReference type="NCBI Taxonomy" id="1802204"/>
    <lineage>
        <taxon>Bacteria</taxon>
        <taxon>Candidatus Staskawicziibacteriota</taxon>
    </lineage>
</organism>
<dbReference type="Proteomes" id="UP000179183">
    <property type="component" value="Unassembled WGS sequence"/>
</dbReference>
<sequence>MKKIILFIAIIIIILVGGFFWLNNYVYVEKQGVKGFQKGYKDSSYIIEGREITFINGFSEIQTAQGSASKIITKYFGNEAEGDLNSDGVSDIVFLLTQEGGGSGIFYYIVAGIKTDDGYYGTNGILLGDRIAPQTTQINNGEFVVNYTDRKPNEPMTTSPSIGVSKYFEVSDSILVEINKDIVK</sequence>
<evidence type="ECO:0000313" key="2">
    <source>
        <dbReference type="EMBL" id="OGZ65532.1"/>
    </source>
</evidence>
<proteinExistence type="predicted"/>
<keyword evidence="1" id="KW-1133">Transmembrane helix</keyword>
<dbReference type="EMBL" id="MHOQ01000043">
    <property type="protein sequence ID" value="OGZ65532.1"/>
    <property type="molecule type" value="Genomic_DNA"/>
</dbReference>
<accession>A0A1G2HSL0</accession>
<evidence type="ECO:0000313" key="3">
    <source>
        <dbReference type="Proteomes" id="UP000179183"/>
    </source>
</evidence>
<name>A0A1G2HSL0_9BACT</name>
<dbReference type="AlphaFoldDB" id="A0A1G2HSL0"/>
<keyword evidence="1" id="KW-0812">Transmembrane</keyword>
<comment type="caution">
    <text evidence="2">The sequence shown here is derived from an EMBL/GenBank/DDBJ whole genome shotgun (WGS) entry which is preliminary data.</text>
</comment>
<evidence type="ECO:0000256" key="1">
    <source>
        <dbReference type="SAM" id="Phobius"/>
    </source>
</evidence>
<feature type="transmembrane region" description="Helical" evidence="1">
    <location>
        <begin position="6"/>
        <end position="28"/>
    </location>
</feature>
<reference evidence="2 3" key="1">
    <citation type="journal article" date="2016" name="Nat. Commun.">
        <title>Thousands of microbial genomes shed light on interconnected biogeochemical processes in an aquifer system.</title>
        <authorList>
            <person name="Anantharaman K."/>
            <person name="Brown C.T."/>
            <person name="Hug L.A."/>
            <person name="Sharon I."/>
            <person name="Castelle C.J."/>
            <person name="Probst A.J."/>
            <person name="Thomas B.C."/>
            <person name="Singh A."/>
            <person name="Wilkins M.J."/>
            <person name="Karaoz U."/>
            <person name="Brodie E.L."/>
            <person name="Williams K.H."/>
            <person name="Hubbard S.S."/>
            <person name="Banfield J.F."/>
        </authorList>
    </citation>
    <scope>NUCLEOTIDE SEQUENCE [LARGE SCALE GENOMIC DNA]</scope>
</reference>
<protein>
    <submittedName>
        <fullName evidence="2">Uncharacterized protein</fullName>
    </submittedName>
</protein>
<keyword evidence="1" id="KW-0472">Membrane</keyword>